<comment type="caution">
    <text evidence="1">The sequence shown here is derived from an EMBL/GenBank/DDBJ whole genome shotgun (WGS) entry which is preliminary data.</text>
</comment>
<dbReference type="EMBL" id="BAABKK010000004">
    <property type="protein sequence ID" value="GAA5189803.1"/>
    <property type="molecule type" value="Genomic_DNA"/>
</dbReference>
<proteinExistence type="predicted"/>
<gene>
    <name evidence="1" type="ORF">GCM10023346_05360</name>
</gene>
<dbReference type="Proteomes" id="UP001500200">
    <property type="component" value="Unassembled WGS sequence"/>
</dbReference>
<protein>
    <submittedName>
        <fullName evidence="1">Uncharacterized protein</fullName>
    </submittedName>
</protein>
<organism evidence="1 2">
    <name type="scientific">Arthrobacter gyeryongensis</name>
    <dbReference type="NCBI Taxonomy" id="1650592"/>
    <lineage>
        <taxon>Bacteria</taxon>
        <taxon>Bacillati</taxon>
        <taxon>Actinomycetota</taxon>
        <taxon>Actinomycetes</taxon>
        <taxon>Micrococcales</taxon>
        <taxon>Micrococcaceae</taxon>
        <taxon>Arthrobacter</taxon>
    </lineage>
</organism>
<accession>A0ABP9S1R6</accession>
<evidence type="ECO:0000313" key="2">
    <source>
        <dbReference type="Proteomes" id="UP001500200"/>
    </source>
</evidence>
<evidence type="ECO:0000313" key="1">
    <source>
        <dbReference type="EMBL" id="GAA5189803.1"/>
    </source>
</evidence>
<sequence>MEVTQWEAAATCIGELSDGTWLLTGYWAKQLDCDVIGALEDLGATVTTKAPQRQGLRIIAGISDQDLATVAEQFDLDLVPHASQSIAMALPILSSVGAGLNRRDMPFASRYEYFDTRSATWIELETAVLTGLYRVSHSFSSRYYYRNAQDVADETASIVTMQLGKHLAALEAKRPLIAYDPVESSLSVPLGAELPGMYGRAAVMGDGDLPEIRRSDRSVNYLNVPPAAAAAIIGKLTS</sequence>
<name>A0ABP9S1R6_9MICC</name>
<reference evidence="2" key="1">
    <citation type="journal article" date="2019" name="Int. J. Syst. Evol. Microbiol.">
        <title>The Global Catalogue of Microorganisms (GCM) 10K type strain sequencing project: providing services to taxonomists for standard genome sequencing and annotation.</title>
        <authorList>
            <consortium name="The Broad Institute Genomics Platform"/>
            <consortium name="The Broad Institute Genome Sequencing Center for Infectious Disease"/>
            <person name="Wu L."/>
            <person name="Ma J."/>
        </authorList>
    </citation>
    <scope>NUCLEOTIDE SEQUENCE [LARGE SCALE GENOMIC DNA]</scope>
    <source>
        <strain evidence="2">JCM 18514</strain>
    </source>
</reference>
<keyword evidence="2" id="KW-1185">Reference proteome</keyword>